<dbReference type="SMART" id="SM00200">
    <property type="entry name" value="SEA"/>
    <property type="match status" value="1"/>
</dbReference>
<evidence type="ECO:0000313" key="5">
    <source>
        <dbReference type="RefSeq" id="XP_035300080.1"/>
    </source>
</evidence>
<dbReference type="InterPro" id="IPR000742">
    <property type="entry name" value="EGF"/>
</dbReference>
<organism evidence="4 5">
    <name type="scientific">Cricetulus griseus</name>
    <name type="common">Chinese hamster</name>
    <name type="synonym">Cricetulus barabensis griseus</name>
    <dbReference type="NCBI Taxonomy" id="10029"/>
    <lineage>
        <taxon>Eukaryota</taxon>
        <taxon>Metazoa</taxon>
        <taxon>Chordata</taxon>
        <taxon>Craniata</taxon>
        <taxon>Vertebrata</taxon>
        <taxon>Euteleostomi</taxon>
        <taxon>Mammalia</taxon>
        <taxon>Eutheria</taxon>
        <taxon>Euarchontoglires</taxon>
        <taxon>Glires</taxon>
        <taxon>Rodentia</taxon>
        <taxon>Myomorpha</taxon>
        <taxon>Muroidea</taxon>
        <taxon>Cricetidae</taxon>
        <taxon>Cricetinae</taxon>
        <taxon>Cricetulus</taxon>
    </lineage>
</organism>
<dbReference type="SUPFAM" id="SSF82671">
    <property type="entry name" value="SEA domain"/>
    <property type="match status" value="1"/>
</dbReference>
<dbReference type="PROSITE" id="PS50024">
    <property type="entry name" value="SEA"/>
    <property type="match status" value="1"/>
</dbReference>
<dbReference type="OrthoDB" id="7493297at2759"/>
<dbReference type="GeneID" id="100770144"/>
<dbReference type="CTD" id="140453"/>
<keyword evidence="4" id="KW-1185">Reference proteome</keyword>
<dbReference type="PROSITE" id="PS00022">
    <property type="entry name" value="EGF_1"/>
    <property type="match status" value="1"/>
</dbReference>
<keyword evidence="2" id="KW-0732">Signal</keyword>
<reference evidence="4" key="2">
    <citation type="journal article" date="2020" name="Biotechnol. Bioeng.">
        <title>Chromosome-scale scaffolds for the Chinese hamster reference genome assembly to facilitate the study of the CHO epigenome.</title>
        <authorList>
            <person name="Hilliard W."/>
            <person name="MacDonald M."/>
            <person name="Lee K.H."/>
        </authorList>
    </citation>
    <scope>NUCLEOTIDE SEQUENCE [LARGE SCALE GENOMIC DNA]</scope>
    <source>
        <strain evidence="4">17A/GY</strain>
    </source>
</reference>
<feature type="domain" description="SEA" evidence="3">
    <location>
        <begin position="101"/>
        <end position="206"/>
    </location>
</feature>
<evidence type="ECO:0000313" key="4">
    <source>
        <dbReference type="Proteomes" id="UP001108280"/>
    </source>
</evidence>
<evidence type="ECO:0000256" key="2">
    <source>
        <dbReference type="SAM" id="SignalP"/>
    </source>
</evidence>
<gene>
    <name evidence="5" type="primary">Muc17</name>
</gene>
<feature type="transmembrane region" description="Helical" evidence="1">
    <location>
        <begin position="307"/>
        <end position="329"/>
    </location>
</feature>
<keyword evidence="1" id="KW-0812">Transmembrane</keyword>
<keyword evidence="1" id="KW-0472">Membrane</keyword>
<sequence length="410" mass="46015">MSRTMRMRQTAAAFCLLALILHFLPQSTAAEQVNCLNGGSWNGEICLCPNGFTGNLCQDRVPVVICQNGGSWDGLKCQCTSLFYGPRCEDVVESFEIEKTVTAAVEVSVTVTSQNYSEKLEDPKSEEFKKFNETFTEQMKMIYAEIPEYEGVVIKSLRKGSIVVDYDVILKTRYTPEYETVFQSISSNMKEKIENATKLQVTVNNNCSALLCFNSTATKVQNVSNFVISNETCQQQVGEEYAKYVFTETKGDKVHCITACSAGYKTSLDCHYGKCQLQRSGPQCLCLTTDTHWYSGETCDWGIQKSLVYGLVGAAVAVLLVILVILGVLSTRFRREANRQKFKVSQMQKWNEEEGRNPGAFHNVGFDHNEEGENYVHLGSMYSNFEASLSHINPEEKIQIQRPEIVMTSL</sequence>
<evidence type="ECO:0000256" key="1">
    <source>
        <dbReference type="SAM" id="Phobius"/>
    </source>
</evidence>
<dbReference type="KEGG" id="cge:100770144"/>
<reference evidence="4" key="1">
    <citation type="journal article" date="2018" name="Biotechnol. Bioeng.">
        <title>A reference genome of the Chinese hamster based on a hybrid assembly strategy.</title>
        <authorList>
            <person name="Rupp O."/>
            <person name="MacDonald M.L."/>
            <person name="Li S."/>
            <person name="Dhiman H."/>
            <person name="Polson S."/>
            <person name="Griep S."/>
            <person name="Heffner K."/>
            <person name="Hernandez I."/>
            <person name="Brinkrolf K."/>
            <person name="Jadhav V."/>
            <person name="Samoudi M."/>
            <person name="Hao H."/>
            <person name="Kingham B."/>
            <person name="Goesmann A."/>
            <person name="Betenbaugh M.J."/>
            <person name="Lewis N.E."/>
            <person name="Borth N."/>
            <person name="Lee K.H."/>
        </authorList>
    </citation>
    <scope>NUCLEOTIDE SEQUENCE [LARGE SCALE GENOMIC DNA]</scope>
    <source>
        <strain evidence="4">17A/GY</strain>
    </source>
</reference>
<dbReference type="GO" id="GO:0071944">
    <property type="term" value="C:cell periphery"/>
    <property type="evidence" value="ECO:0007669"/>
    <property type="project" value="UniProtKB-ARBA"/>
</dbReference>
<feature type="signal peptide" evidence="2">
    <location>
        <begin position="1"/>
        <end position="30"/>
    </location>
</feature>
<dbReference type="PANTHER" id="PTHR37999:SF2">
    <property type="entry name" value="MUCIN-17"/>
    <property type="match status" value="1"/>
</dbReference>
<dbReference type="FunFam" id="3.30.70.960:FF:000013">
    <property type="entry name" value="Mucin glycoprotein MUC3"/>
    <property type="match status" value="1"/>
</dbReference>
<dbReference type="Gene3D" id="3.30.70.960">
    <property type="entry name" value="SEA domain"/>
    <property type="match status" value="1"/>
</dbReference>
<dbReference type="PANTHER" id="PTHR37999">
    <property type="entry name" value="MUCIN-17"/>
    <property type="match status" value="1"/>
</dbReference>
<dbReference type="Pfam" id="PF01390">
    <property type="entry name" value="SEA"/>
    <property type="match status" value="1"/>
</dbReference>
<feature type="chain" id="PRO_5039908816" evidence="2">
    <location>
        <begin position="31"/>
        <end position="410"/>
    </location>
</feature>
<evidence type="ECO:0000259" key="3">
    <source>
        <dbReference type="PROSITE" id="PS50024"/>
    </source>
</evidence>
<name>A0A9J7GW77_CRIGR</name>
<dbReference type="InterPro" id="IPR036364">
    <property type="entry name" value="SEA_dom_sf"/>
</dbReference>
<protein>
    <submittedName>
        <fullName evidence="5">Mucin-17 isoform X2</fullName>
    </submittedName>
</protein>
<dbReference type="Proteomes" id="UP001108280">
    <property type="component" value="Chromosome 4"/>
</dbReference>
<proteinExistence type="predicted"/>
<dbReference type="InterPro" id="IPR000082">
    <property type="entry name" value="SEA_dom"/>
</dbReference>
<dbReference type="InterPro" id="IPR053311">
    <property type="entry name" value="Mucosal_Integrity_Assoc"/>
</dbReference>
<accession>A0A9J7GW77</accession>
<dbReference type="Gene3D" id="2.10.25.10">
    <property type="entry name" value="Laminin"/>
    <property type="match status" value="1"/>
</dbReference>
<dbReference type="RefSeq" id="XP_035300080.1">
    <property type="nucleotide sequence ID" value="XM_035444189.1"/>
</dbReference>
<reference evidence="5" key="3">
    <citation type="submission" date="2025-08" db="UniProtKB">
        <authorList>
            <consortium name="RefSeq"/>
        </authorList>
    </citation>
    <scope>IDENTIFICATION</scope>
    <source>
        <strain evidence="5">17A/GY</strain>
        <tissue evidence="5">Liver</tissue>
    </source>
</reference>
<keyword evidence="1" id="KW-1133">Transmembrane helix</keyword>
<dbReference type="AlphaFoldDB" id="A0A9J7GW77"/>